<evidence type="ECO:0000256" key="1">
    <source>
        <dbReference type="SAM" id="MobiDB-lite"/>
    </source>
</evidence>
<accession>A0A8H7W0H3</accession>
<evidence type="ECO:0000313" key="3">
    <source>
        <dbReference type="Proteomes" id="UP000664132"/>
    </source>
</evidence>
<feature type="compositionally biased region" description="Polar residues" evidence="1">
    <location>
        <begin position="28"/>
        <end position="39"/>
    </location>
</feature>
<reference evidence="2" key="1">
    <citation type="submission" date="2021-02" db="EMBL/GenBank/DDBJ databases">
        <title>Genome sequence Cadophora malorum strain M34.</title>
        <authorList>
            <person name="Stefanovic E."/>
            <person name="Vu D."/>
            <person name="Scully C."/>
            <person name="Dijksterhuis J."/>
            <person name="Roader J."/>
            <person name="Houbraken J."/>
        </authorList>
    </citation>
    <scope>NUCLEOTIDE SEQUENCE</scope>
    <source>
        <strain evidence="2">M34</strain>
    </source>
</reference>
<feature type="compositionally biased region" description="Polar residues" evidence="1">
    <location>
        <begin position="77"/>
        <end position="88"/>
    </location>
</feature>
<name>A0A8H7W0H3_9HELO</name>
<feature type="region of interest" description="Disordered" evidence="1">
    <location>
        <begin position="64"/>
        <end position="97"/>
    </location>
</feature>
<organism evidence="2 3">
    <name type="scientific">Cadophora malorum</name>
    <dbReference type="NCBI Taxonomy" id="108018"/>
    <lineage>
        <taxon>Eukaryota</taxon>
        <taxon>Fungi</taxon>
        <taxon>Dikarya</taxon>
        <taxon>Ascomycota</taxon>
        <taxon>Pezizomycotina</taxon>
        <taxon>Leotiomycetes</taxon>
        <taxon>Helotiales</taxon>
        <taxon>Ploettnerulaceae</taxon>
        <taxon>Cadophora</taxon>
    </lineage>
</organism>
<sequence>MASKSQSRNSSPKSPSARRPKLMRASATAPSLATSNASRNDLASLQSARAATLLTRVASYSTAQQNYEREHRESIGSVCSSGQGSPASVNGERKEPFEIVIQQSGNYYSFPSFEDFQEYHHQNERHDHGVP</sequence>
<evidence type="ECO:0000313" key="2">
    <source>
        <dbReference type="EMBL" id="KAG4410577.1"/>
    </source>
</evidence>
<protein>
    <submittedName>
        <fullName evidence="2">Uncharacterized protein</fullName>
    </submittedName>
</protein>
<gene>
    <name evidence="2" type="ORF">IFR04_016290</name>
</gene>
<feature type="region of interest" description="Disordered" evidence="1">
    <location>
        <begin position="1"/>
        <end position="39"/>
    </location>
</feature>
<dbReference type="AlphaFoldDB" id="A0A8H7W0H3"/>
<feature type="compositionally biased region" description="Low complexity" evidence="1">
    <location>
        <begin position="1"/>
        <end position="15"/>
    </location>
</feature>
<keyword evidence="3" id="KW-1185">Reference proteome</keyword>
<comment type="caution">
    <text evidence="2">The sequence shown here is derived from an EMBL/GenBank/DDBJ whole genome shotgun (WGS) entry which is preliminary data.</text>
</comment>
<dbReference type="OrthoDB" id="3437826at2759"/>
<dbReference type="EMBL" id="JAFJYH010000661">
    <property type="protein sequence ID" value="KAG4410577.1"/>
    <property type="molecule type" value="Genomic_DNA"/>
</dbReference>
<dbReference type="Proteomes" id="UP000664132">
    <property type="component" value="Unassembled WGS sequence"/>
</dbReference>
<proteinExistence type="predicted"/>